<feature type="region of interest" description="Disordered" evidence="1">
    <location>
        <begin position="431"/>
        <end position="451"/>
    </location>
</feature>
<keyword evidence="3" id="KW-1185">Reference proteome</keyword>
<evidence type="ECO:0000313" key="2">
    <source>
        <dbReference type="EMBL" id="KAK3289331.1"/>
    </source>
</evidence>
<dbReference type="Proteomes" id="UP001190700">
    <property type="component" value="Unassembled WGS sequence"/>
</dbReference>
<evidence type="ECO:0000256" key="1">
    <source>
        <dbReference type="SAM" id="MobiDB-lite"/>
    </source>
</evidence>
<gene>
    <name evidence="2" type="ORF">CYMTET_3230</name>
</gene>
<name>A0AAE0H3V4_9CHLO</name>
<proteinExistence type="predicted"/>
<feature type="region of interest" description="Disordered" evidence="1">
    <location>
        <begin position="495"/>
        <end position="530"/>
    </location>
</feature>
<protein>
    <submittedName>
        <fullName evidence="2">Uncharacterized protein</fullName>
    </submittedName>
</protein>
<feature type="compositionally biased region" description="Basic and acidic residues" evidence="1">
    <location>
        <begin position="507"/>
        <end position="516"/>
    </location>
</feature>
<evidence type="ECO:0000313" key="3">
    <source>
        <dbReference type="Proteomes" id="UP001190700"/>
    </source>
</evidence>
<sequence>MGSYHYKAMRRRKRQKPRIVPAIKEAFITEDPQFSSLFDLDDAVVAVRGEANRLLFSTLELIIAPGGAAADWLETSADTHPFDGKRVLFELARRLLDTGSPFSGTQTLLGVRVAACKDPQDAIAVFSSALASARRKNTLDDDEVKGLFINALDPNYYAPVVNRLLLHDQRALADLATIQQWVRECHARNEFNGKHTPFNTSSVDKHVYAMATDDTTERSALSDLSSIVLDLKKQVAALTAKLNGHGFTPRSAKAGRPGTMKTRFAAGDLPTSGNWPQGLSKKIVFDKNNAQFVPVCGHSLCRKGNAKHWHRDCPHGGPRAEKGESASMNAFATADYELDFLATNFQTALDEHDSDRFNALCILAGGRPELVDEIPATALDTEDVSAPLDEYAAFLPPAGVHIGTFSVGNAIPQPGVTFASIDLESANCANAADDRPIEGSPLKPPPGLQPQTFIDGECPFHETFMDKFCVSLEEQPKIPAFHSFNQFDITNDNDGIFPYDSDDDSEVFDKSADRDSVVSPPPQPPPTSGGAFSPSFARFAMPFVVLAFCCVCATAAPITACGVGGVSQTAYEPFVLAVGGAAREDHPLRPEPPPSSNSPSIFTTSPFTAPVGENQCRHCVDTGENFNYDNNFIVLRAGPPVNHDPSSG</sequence>
<reference evidence="2 3" key="1">
    <citation type="journal article" date="2015" name="Genome Biol. Evol.">
        <title>Comparative Genomics of a Bacterivorous Green Alga Reveals Evolutionary Causalities and Consequences of Phago-Mixotrophic Mode of Nutrition.</title>
        <authorList>
            <person name="Burns J.A."/>
            <person name="Paasch A."/>
            <person name="Narechania A."/>
            <person name="Kim E."/>
        </authorList>
    </citation>
    <scope>NUCLEOTIDE SEQUENCE [LARGE SCALE GENOMIC DNA]</scope>
    <source>
        <strain evidence="2 3">PLY_AMNH</strain>
    </source>
</reference>
<accession>A0AAE0H3V4</accession>
<dbReference type="EMBL" id="LGRX02000167">
    <property type="protein sequence ID" value="KAK3289331.1"/>
    <property type="molecule type" value="Genomic_DNA"/>
</dbReference>
<feature type="region of interest" description="Disordered" evidence="1">
    <location>
        <begin position="584"/>
        <end position="603"/>
    </location>
</feature>
<organism evidence="2 3">
    <name type="scientific">Cymbomonas tetramitiformis</name>
    <dbReference type="NCBI Taxonomy" id="36881"/>
    <lineage>
        <taxon>Eukaryota</taxon>
        <taxon>Viridiplantae</taxon>
        <taxon>Chlorophyta</taxon>
        <taxon>Pyramimonadophyceae</taxon>
        <taxon>Pyramimonadales</taxon>
        <taxon>Pyramimonadaceae</taxon>
        <taxon>Cymbomonas</taxon>
    </lineage>
</organism>
<comment type="caution">
    <text evidence="2">The sequence shown here is derived from an EMBL/GenBank/DDBJ whole genome shotgun (WGS) entry which is preliminary data.</text>
</comment>
<dbReference type="AlphaFoldDB" id="A0AAE0H3V4"/>